<dbReference type="RefSeq" id="WP_188256579.1">
    <property type="nucleotide sequence ID" value="NZ_JABVCF010000011.1"/>
</dbReference>
<evidence type="ECO:0000313" key="3">
    <source>
        <dbReference type="Proteomes" id="UP000680348"/>
    </source>
</evidence>
<feature type="region of interest" description="Disordered" evidence="1">
    <location>
        <begin position="192"/>
        <end position="220"/>
    </location>
</feature>
<reference evidence="2" key="1">
    <citation type="submission" date="2021-04" db="EMBL/GenBank/DDBJ databases">
        <title>Pseudaminobacter soli sp. nov., isolated from paddy soil contaminated by heavy metals.</title>
        <authorList>
            <person name="Zhang K."/>
        </authorList>
    </citation>
    <scope>NUCLEOTIDE SEQUENCE</scope>
    <source>
        <strain evidence="2">19-2017</strain>
    </source>
</reference>
<organism evidence="2 3">
    <name type="scientific">Pseudaminobacter soli</name>
    <name type="common">ex Zhang et al. 2022</name>
    <dbReference type="NCBI Taxonomy" id="2831468"/>
    <lineage>
        <taxon>Bacteria</taxon>
        <taxon>Pseudomonadati</taxon>
        <taxon>Pseudomonadota</taxon>
        <taxon>Alphaproteobacteria</taxon>
        <taxon>Hyphomicrobiales</taxon>
        <taxon>Phyllobacteriaceae</taxon>
        <taxon>Pseudaminobacter</taxon>
    </lineage>
</organism>
<dbReference type="EMBL" id="JAGWCR010000011">
    <property type="protein sequence ID" value="MBS3651037.1"/>
    <property type="molecule type" value="Genomic_DNA"/>
</dbReference>
<gene>
    <name evidence="2" type="ORF">KEU06_20715</name>
</gene>
<name>A0A942E181_9HYPH</name>
<evidence type="ECO:0000256" key="1">
    <source>
        <dbReference type="SAM" id="MobiDB-lite"/>
    </source>
</evidence>
<proteinExistence type="predicted"/>
<dbReference type="AlphaFoldDB" id="A0A942E181"/>
<accession>A0A942E181</accession>
<keyword evidence="3" id="KW-1185">Reference proteome</keyword>
<sequence>MRKAHSAANRPEQRTFTDEEFDADDVGVVALAERLNIQRYAVSDIARRVGVDPNRPSPRTKVGYAPDEVEKIEQFAKSLVTYAEATKALGLPRYQIKPLVDAGFLQSIPGICGSRSLGLVRSEVDDLLRTTMEGIPVVPSSGTHGLTTAASLMGIEAGLLATFVVAGEIRPVGRAEGPLAFRSLRFTPSGNLPPDIIGTRKRKPRDRKKELGSGVWRLSG</sequence>
<dbReference type="Proteomes" id="UP000680348">
    <property type="component" value="Unassembled WGS sequence"/>
</dbReference>
<evidence type="ECO:0000313" key="2">
    <source>
        <dbReference type="EMBL" id="MBS3651037.1"/>
    </source>
</evidence>
<protein>
    <submittedName>
        <fullName evidence="2">Uncharacterized protein</fullName>
    </submittedName>
</protein>
<comment type="caution">
    <text evidence="2">The sequence shown here is derived from an EMBL/GenBank/DDBJ whole genome shotgun (WGS) entry which is preliminary data.</text>
</comment>